<feature type="repeat" description="PPR" evidence="2">
    <location>
        <begin position="651"/>
        <end position="685"/>
    </location>
</feature>
<evidence type="ECO:0008006" key="5">
    <source>
        <dbReference type="Google" id="ProtNLM"/>
    </source>
</evidence>
<feature type="repeat" description="PPR" evidence="2">
    <location>
        <begin position="826"/>
        <end position="860"/>
    </location>
</feature>
<feature type="repeat" description="PPR" evidence="2">
    <location>
        <begin position="756"/>
        <end position="790"/>
    </location>
</feature>
<dbReference type="InterPro" id="IPR011990">
    <property type="entry name" value="TPR-like_helical_dom_sf"/>
</dbReference>
<evidence type="ECO:0000313" key="3">
    <source>
        <dbReference type="EMBL" id="WOL12773.1"/>
    </source>
</evidence>
<dbReference type="EMBL" id="CP136896">
    <property type="protein sequence ID" value="WOL12773.1"/>
    <property type="molecule type" value="Genomic_DNA"/>
</dbReference>
<dbReference type="Gene3D" id="1.25.40.10">
    <property type="entry name" value="Tetratricopeptide repeat domain"/>
    <property type="match status" value="8"/>
</dbReference>
<dbReference type="Pfam" id="PF01535">
    <property type="entry name" value="PPR"/>
    <property type="match status" value="5"/>
</dbReference>
<feature type="repeat" description="PPR" evidence="2">
    <location>
        <begin position="247"/>
        <end position="281"/>
    </location>
</feature>
<dbReference type="PANTHER" id="PTHR47942:SF16">
    <property type="entry name" value="PENTATRICOPEPTIDE REPEAT DOMAIN CONTAINING PROTEIN-RELATED"/>
    <property type="match status" value="1"/>
</dbReference>
<feature type="repeat" description="PPR" evidence="2">
    <location>
        <begin position="384"/>
        <end position="418"/>
    </location>
</feature>
<feature type="repeat" description="PPR" evidence="2">
    <location>
        <begin position="565"/>
        <end position="599"/>
    </location>
</feature>
<dbReference type="Pfam" id="PF13041">
    <property type="entry name" value="PPR_2"/>
    <property type="match status" value="6"/>
</dbReference>
<feature type="repeat" description="PPR" evidence="2">
    <location>
        <begin position="600"/>
        <end position="630"/>
    </location>
</feature>
<proteinExistence type="predicted"/>
<feature type="repeat" description="PPR" evidence="2">
    <location>
        <begin position="495"/>
        <end position="529"/>
    </location>
</feature>
<dbReference type="PROSITE" id="PS51375">
    <property type="entry name" value="PPR"/>
    <property type="match status" value="17"/>
</dbReference>
<gene>
    <name evidence="3" type="ORF">Cni_G21541</name>
</gene>
<dbReference type="InterPro" id="IPR002885">
    <property type="entry name" value="PPR_rpt"/>
</dbReference>
<dbReference type="NCBIfam" id="TIGR00756">
    <property type="entry name" value="PPR"/>
    <property type="match status" value="17"/>
</dbReference>
<feature type="repeat" description="PPR" evidence="2">
    <location>
        <begin position="721"/>
        <end position="755"/>
    </location>
</feature>
<reference evidence="3 4" key="1">
    <citation type="submission" date="2023-10" db="EMBL/GenBank/DDBJ databases">
        <title>Chromosome-scale genome assembly provides insights into flower coloration mechanisms of Canna indica.</title>
        <authorList>
            <person name="Li C."/>
        </authorList>
    </citation>
    <scope>NUCLEOTIDE SEQUENCE [LARGE SCALE GENOMIC DNA]</scope>
    <source>
        <tissue evidence="3">Flower</tissue>
    </source>
</reference>
<name>A0AAQ3KTC1_9LILI</name>
<dbReference type="Pfam" id="PF12854">
    <property type="entry name" value="PPR_1"/>
    <property type="match status" value="2"/>
</dbReference>
<keyword evidence="1" id="KW-0677">Repeat</keyword>
<feature type="repeat" description="PPR" evidence="2">
    <location>
        <begin position="314"/>
        <end position="348"/>
    </location>
</feature>
<dbReference type="SUPFAM" id="SSF81901">
    <property type="entry name" value="HCP-like"/>
    <property type="match status" value="1"/>
</dbReference>
<accession>A0AAQ3KTC1</accession>
<evidence type="ECO:0000256" key="1">
    <source>
        <dbReference type="ARBA" id="ARBA00022737"/>
    </source>
</evidence>
<evidence type="ECO:0000256" key="2">
    <source>
        <dbReference type="PROSITE-ProRule" id="PRU00708"/>
    </source>
</evidence>
<feature type="repeat" description="PPR" evidence="2">
    <location>
        <begin position="460"/>
        <end position="494"/>
    </location>
</feature>
<dbReference type="InterPro" id="IPR051222">
    <property type="entry name" value="PPR/CCM1_RNA-binding"/>
</dbReference>
<feature type="repeat" description="PPR" evidence="2">
    <location>
        <begin position="530"/>
        <end position="564"/>
    </location>
</feature>
<sequence>MSRRAAAMVLVQLPAVNRCVQSCQSPISPLNPFKRPRLYLFSSGGSCFSPVDNLSGLIDPDFVSSWDGEYRDREDQQEGSVSMKDFTFLKEAVGVGCDALSGKPFDAGNFSGEAVVIAKAVRACGSIFDHETEKILRQFREHLNESLVIEVLRLIKVPDLALRFFTWAGRQIGYSHTGGTYNALIEVLGFDQRNKIPQHFLREIGQDDREVLGRLLNVLVRKCCRSGFWNEALEELGRLKDFGYKPSKVTYNALLQVLLCADRLDSAFLVHREMSDSGFCMDRFTMGSFAHSLCKAGRWAEALNIVEAEDFTLDTVLCTQMISGLLEASLFEEAMSFLHRMRSNSCVPNVVTYRTLLSGFLKKKQFGWCKRIINMMATEGCNPSPSLFNSLMHGYCCIGDYAYAYKLLKKMNVCGCRPGYVTYNIFIGGVCGNKALPSSDVLDLAENAYEEMLNAGFVLNKINVGNFAQSLCHVGKFDKAFQIIKEMMKKGFVPDTSTYARVIDIFCRASKVENAFLLFQEMKKNGVVPDVYTYTILIDSFCKVGLIEQAQRWFQEMQRDGCTPNVVTYTALIHAYLKAKQLSKANELFKSMISMGCVPNVVTYTALIDGLCKAGEIEEACHIYARMRGVCEDAVTNNYFEGATDEISEPNVYTYGALVDGLCKAHKVVEARDLLDAMSSSGCEPNHVVYDALIDGFCKVGKLEDAQEVFVRMSEHGYTPNVYTYSSLIDRLFKDKRLDLALKVLSKMLENSCAPNVVTYTEMIDGLCKVGKTEEAHKLLIMMEEKGCSPNVVTYTALINGFGKASKIDICLELFSQMTAKGCAPNLITYRILINHCCTAGLLDDAHKLLEEMKQTYWPKHISGYRDVIQGFNKKFIDSLGLLDEITYYNLVPIAPVYNILIDSFFKAGNLEVALELHQEIEGSLSCSSVANRNMYTSLIQGLCLASKVENAFEMYSQMIKRGYVPELIIFFCLIKGLLKVNKWDEALQLLHSTYHMGIKWHSEETSEGS</sequence>
<organism evidence="3 4">
    <name type="scientific">Canna indica</name>
    <name type="common">Indian-shot</name>
    <dbReference type="NCBI Taxonomy" id="4628"/>
    <lineage>
        <taxon>Eukaryota</taxon>
        <taxon>Viridiplantae</taxon>
        <taxon>Streptophyta</taxon>
        <taxon>Embryophyta</taxon>
        <taxon>Tracheophyta</taxon>
        <taxon>Spermatophyta</taxon>
        <taxon>Magnoliopsida</taxon>
        <taxon>Liliopsida</taxon>
        <taxon>Zingiberales</taxon>
        <taxon>Cannaceae</taxon>
        <taxon>Canna</taxon>
    </lineage>
</organism>
<keyword evidence="4" id="KW-1185">Reference proteome</keyword>
<dbReference type="PANTHER" id="PTHR47942">
    <property type="entry name" value="TETRATRICOPEPTIDE REPEAT (TPR)-LIKE SUPERFAMILY PROTEIN-RELATED"/>
    <property type="match status" value="1"/>
</dbReference>
<protein>
    <recommendedName>
        <fullName evidence="5">Pentatricopeptide repeat-containing protein</fullName>
    </recommendedName>
</protein>
<feature type="repeat" description="PPR" evidence="2">
    <location>
        <begin position="791"/>
        <end position="825"/>
    </location>
</feature>
<feature type="repeat" description="PPR" evidence="2">
    <location>
        <begin position="212"/>
        <end position="246"/>
    </location>
</feature>
<feature type="repeat" description="PPR" evidence="2">
    <location>
        <begin position="932"/>
        <end position="966"/>
    </location>
</feature>
<dbReference type="AlphaFoldDB" id="A0AAQ3KTC1"/>
<dbReference type="Proteomes" id="UP001327560">
    <property type="component" value="Chromosome 7"/>
</dbReference>
<feature type="repeat" description="PPR" evidence="2">
    <location>
        <begin position="349"/>
        <end position="383"/>
    </location>
</feature>
<feature type="repeat" description="PPR" evidence="2">
    <location>
        <begin position="686"/>
        <end position="720"/>
    </location>
</feature>
<evidence type="ECO:0000313" key="4">
    <source>
        <dbReference type="Proteomes" id="UP001327560"/>
    </source>
</evidence>